<dbReference type="SUPFAM" id="SSF47616">
    <property type="entry name" value="GST C-terminal domain-like"/>
    <property type="match status" value="1"/>
</dbReference>
<dbReference type="PANTHER" id="PTHR43900:SF72">
    <property type="entry name" value="GLUTATHIONE S-TRANSFERASE F13"/>
    <property type="match status" value="1"/>
</dbReference>
<dbReference type="PROSITE" id="PS50405">
    <property type="entry name" value="GST_CTER"/>
    <property type="match status" value="1"/>
</dbReference>
<dbReference type="InterPro" id="IPR034347">
    <property type="entry name" value="GST_Phi_C"/>
</dbReference>
<dbReference type="SFLD" id="SFLDG00358">
    <property type="entry name" value="Main_(cytGST)"/>
    <property type="match status" value="1"/>
</dbReference>
<dbReference type="InterPro" id="IPR040079">
    <property type="entry name" value="Glutathione_S-Trfase"/>
</dbReference>
<evidence type="ECO:0000256" key="6">
    <source>
        <dbReference type="ARBA" id="ARBA00022679"/>
    </source>
</evidence>
<dbReference type="Pfam" id="PF00043">
    <property type="entry name" value="GST_C"/>
    <property type="match status" value="1"/>
</dbReference>
<dbReference type="GO" id="GO:0005829">
    <property type="term" value="C:cytosol"/>
    <property type="evidence" value="ECO:0007669"/>
    <property type="project" value="UniProtKB-SubCell"/>
</dbReference>
<evidence type="ECO:0000256" key="4">
    <source>
        <dbReference type="ARBA" id="ARBA00022490"/>
    </source>
</evidence>
<dbReference type="Gene3D" id="1.20.1050.10">
    <property type="match status" value="1"/>
</dbReference>
<dbReference type="SUPFAM" id="SSF52833">
    <property type="entry name" value="Thioredoxin-like"/>
    <property type="match status" value="1"/>
</dbReference>
<dbReference type="InterPro" id="IPR004045">
    <property type="entry name" value="Glutathione_S-Trfase_N"/>
</dbReference>
<dbReference type="GO" id="GO:0006749">
    <property type="term" value="P:glutathione metabolic process"/>
    <property type="evidence" value="ECO:0007669"/>
    <property type="project" value="TreeGrafter"/>
</dbReference>
<accession>A0A8B8PCX6</accession>
<dbReference type="PANTHER" id="PTHR43900">
    <property type="entry name" value="GLUTATHIONE S-TRANSFERASE RHO"/>
    <property type="match status" value="1"/>
</dbReference>
<keyword evidence="6" id="KW-0808">Transferase</keyword>
<proteinExistence type="inferred from homology"/>
<evidence type="ECO:0000313" key="10">
    <source>
        <dbReference type="Proteomes" id="UP000827889"/>
    </source>
</evidence>
<gene>
    <name evidence="11" type="primary">LOC115742499</name>
</gene>
<dbReference type="KEGG" id="rarg:115742499"/>
<evidence type="ECO:0000256" key="7">
    <source>
        <dbReference type="ARBA" id="ARBA00047960"/>
    </source>
</evidence>
<evidence type="ECO:0000256" key="1">
    <source>
        <dbReference type="ARBA" id="ARBA00004514"/>
    </source>
</evidence>
<evidence type="ECO:0000256" key="2">
    <source>
        <dbReference type="ARBA" id="ARBA00010128"/>
    </source>
</evidence>
<dbReference type="InterPro" id="IPR036249">
    <property type="entry name" value="Thioredoxin-like_sf"/>
</dbReference>
<protein>
    <recommendedName>
        <fullName evidence="3">glutathione transferase</fullName>
        <ecNumber evidence="3">2.5.1.18</ecNumber>
    </recommendedName>
</protein>
<comment type="subcellular location">
    <subcellularLocation>
        <location evidence="1">Cytoplasm</location>
        <location evidence="1">Cytosol</location>
    </subcellularLocation>
</comment>
<evidence type="ECO:0000256" key="3">
    <source>
        <dbReference type="ARBA" id="ARBA00012452"/>
    </source>
</evidence>
<dbReference type="InterPro" id="IPR036282">
    <property type="entry name" value="Glutathione-S-Trfase_C_sf"/>
</dbReference>
<dbReference type="Gene3D" id="3.40.30.10">
    <property type="entry name" value="Glutaredoxin"/>
    <property type="match status" value="1"/>
</dbReference>
<feature type="domain" description="GST C-terminal" evidence="9">
    <location>
        <begin position="91"/>
        <end position="221"/>
    </location>
</feature>
<dbReference type="RefSeq" id="XP_030532680.1">
    <property type="nucleotide sequence ID" value="XM_030676820.2"/>
</dbReference>
<keyword evidence="10" id="KW-1185">Reference proteome</keyword>
<dbReference type="AlphaFoldDB" id="A0A8B8PCX6"/>
<evidence type="ECO:0000313" key="11">
    <source>
        <dbReference type="RefSeq" id="XP_030532680.1"/>
    </source>
</evidence>
<dbReference type="FunFam" id="1.20.1050.10:FF:000004">
    <property type="entry name" value="Glutathione S-transferase F2"/>
    <property type="match status" value="1"/>
</dbReference>
<reference evidence="11" key="1">
    <citation type="submission" date="2025-08" db="UniProtKB">
        <authorList>
            <consortium name="RefSeq"/>
        </authorList>
    </citation>
    <scope>IDENTIFICATION</scope>
    <source>
        <tissue evidence="11">Leaf</tissue>
    </source>
</reference>
<dbReference type="GO" id="GO:0004364">
    <property type="term" value="F:glutathione transferase activity"/>
    <property type="evidence" value="ECO:0007669"/>
    <property type="project" value="UniProtKB-EC"/>
</dbReference>
<keyword evidence="5" id="KW-0216">Detoxification</keyword>
<evidence type="ECO:0000256" key="5">
    <source>
        <dbReference type="ARBA" id="ARBA00022575"/>
    </source>
</evidence>
<dbReference type="InterPro" id="IPR010987">
    <property type="entry name" value="Glutathione-S-Trfase_C-like"/>
</dbReference>
<dbReference type="OrthoDB" id="422574at2759"/>
<dbReference type="FunFam" id="3.40.30.10:FF:000016">
    <property type="entry name" value="Glutathione S-transferase F2"/>
    <property type="match status" value="1"/>
</dbReference>
<dbReference type="SFLD" id="SFLDS00019">
    <property type="entry name" value="Glutathione_Transferase_(cytos"/>
    <property type="match status" value="1"/>
</dbReference>
<dbReference type="PROSITE" id="PS50404">
    <property type="entry name" value="GST_NTER"/>
    <property type="match status" value="1"/>
</dbReference>
<name>A0A8B8PCX6_9MYRT</name>
<dbReference type="GO" id="GO:0009407">
    <property type="term" value="P:toxin catabolic process"/>
    <property type="evidence" value="ECO:0007669"/>
    <property type="project" value="UniProtKB-ARBA"/>
</dbReference>
<comment type="catalytic activity">
    <reaction evidence="7">
        <text>RX + glutathione = an S-substituted glutathione + a halide anion + H(+)</text>
        <dbReference type="Rhea" id="RHEA:16437"/>
        <dbReference type="ChEBI" id="CHEBI:15378"/>
        <dbReference type="ChEBI" id="CHEBI:16042"/>
        <dbReference type="ChEBI" id="CHEBI:17792"/>
        <dbReference type="ChEBI" id="CHEBI:57925"/>
        <dbReference type="ChEBI" id="CHEBI:90779"/>
        <dbReference type="EC" id="2.5.1.18"/>
    </reaction>
</comment>
<evidence type="ECO:0000259" key="8">
    <source>
        <dbReference type="PROSITE" id="PS50404"/>
    </source>
</evidence>
<comment type="similarity">
    <text evidence="2">Belongs to the GST superfamily. Phi family.</text>
</comment>
<organism evidence="10 11">
    <name type="scientific">Rhodamnia argentea</name>
    <dbReference type="NCBI Taxonomy" id="178133"/>
    <lineage>
        <taxon>Eukaryota</taxon>
        <taxon>Viridiplantae</taxon>
        <taxon>Streptophyta</taxon>
        <taxon>Embryophyta</taxon>
        <taxon>Tracheophyta</taxon>
        <taxon>Spermatophyta</taxon>
        <taxon>Magnoliopsida</taxon>
        <taxon>eudicotyledons</taxon>
        <taxon>Gunneridae</taxon>
        <taxon>Pentapetalae</taxon>
        <taxon>rosids</taxon>
        <taxon>malvids</taxon>
        <taxon>Myrtales</taxon>
        <taxon>Myrtaceae</taxon>
        <taxon>Myrtoideae</taxon>
        <taxon>Myrteae</taxon>
        <taxon>Australasian group</taxon>
        <taxon>Rhodamnia</taxon>
    </lineage>
</organism>
<feature type="domain" description="GST N-terminal" evidence="8">
    <location>
        <begin position="1"/>
        <end position="82"/>
    </location>
</feature>
<dbReference type="Pfam" id="PF02798">
    <property type="entry name" value="GST_N"/>
    <property type="match status" value="1"/>
</dbReference>
<dbReference type="InterPro" id="IPR004046">
    <property type="entry name" value="GST_C"/>
</dbReference>
<evidence type="ECO:0000259" key="9">
    <source>
        <dbReference type="PROSITE" id="PS50405"/>
    </source>
</evidence>
<dbReference type="CDD" id="cd03187">
    <property type="entry name" value="GST_C_Phi"/>
    <property type="match status" value="1"/>
</dbReference>
<dbReference type="GeneID" id="115742499"/>
<dbReference type="GO" id="GO:0043295">
    <property type="term" value="F:glutathione binding"/>
    <property type="evidence" value="ECO:0007669"/>
    <property type="project" value="TreeGrafter"/>
</dbReference>
<dbReference type="Proteomes" id="UP000827889">
    <property type="component" value="Chromosome 7"/>
</dbReference>
<dbReference type="EC" id="2.5.1.18" evidence="3"/>
<keyword evidence="4" id="KW-0963">Cytoplasm</keyword>
<dbReference type="CDD" id="cd03053">
    <property type="entry name" value="GST_N_Phi"/>
    <property type="match status" value="1"/>
</dbReference>
<sequence length="221" mass="24748">MGVKLYGHPMSSCTVRVMACLYEKGVEFELVPVNMFAGEQKAPDFLAKNPFGKVPVLEDGDLTIFESRAITEYISKKYNAPGTDDLLRSGSPEESIAVRVWVEVESHNFQPVMSPIIYQHFVAPLQGKAPDQALIEEQLAKLAGVLDVYEARLAKAKFLAGDFFSLADLHHFPYMFYFMKTPWAAEAVAGRARVKAWWEEMAGRAAFKKVAEGMKFGEDKK</sequence>
<dbReference type="SFLD" id="SFLDG01154">
    <property type="entry name" value="Main.5:_Phi-like"/>
    <property type="match status" value="1"/>
</dbReference>